<dbReference type="InterPro" id="IPR011711">
    <property type="entry name" value="GntR_C"/>
</dbReference>
<keyword evidence="1" id="KW-0805">Transcription regulation</keyword>
<dbReference type="PROSITE" id="PS50949">
    <property type="entry name" value="HTH_GNTR"/>
    <property type="match status" value="1"/>
</dbReference>
<feature type="domain" description="HTH gntR-type" evidence="4">
    <location>
        <begin position="16"/>
        <end position="83"/>
    </location>
</feature>
<dbReference type="InterPro" id="IPR000524">
    <property type="entry name" value="Tscrpt_reg_HTH_GntR"/>
</dbReference>
<evidence type="ECO:0000256" key="1">
    <source>
        <dbReference type="ARBA" id="ARBA00023015"/>
    </source>
</evidence>
<accession>A0ABU7MTM0</accession>
<dbReference type="Pfam" id="PF00392">
    <property type="entry name" value="GntR"/>
    <property type="match status" value="1"/>
</dbReference>
<sequence>MAETAGAPGVTSEPSSVLKQIAAQEIRRLVFSGGLRPGAKVDQDAIAKRLGFSKLPVREALIALEGEGIIQVIPRRGAFVAQLSREDVRDHYWMLGTISGLAAERAAINLTDDELIELDRVATAMEADATSDSNERLNFEFHRVINRASRSRRLVSEVKMLSSAIPTGFYDAHPDWVASGLRDHREILDALCARSGGMAKVLTEGHFLRGGNQAVALLEGRGFWEE</sequence>
<dbReference type="Pfam" id="PF07729">
    <property type="entry name" value="FCD"/>
    <property type="match status" value="1"/>
</dbReference>
<dbReference type="CDD" id="cd07377">
    <property type="entry name" value="WHTH_GntR"/>
    <property type="match status" value="1"/>
</dbReference>
<dbReference type="Gene3D" id="1.10.10.10">
    <property type="entry name" value="Winged helix-like DNA-binding domain superfamily/Winged helix DNA-binding domain"/>
    <property type="match status" value="1"/>
</dbReference>
<name>A0ABU7MTM0_9ACTN</name>
<gene>
    <name evidence="5" type="ORF">V1Y59_11415</name>
</gene>
<dbReference type="SMART" id="SM00345">
    <property type="entry name" value="HTH_GNTR"/>
    <property type="match status" value="1"/>
</dbReference>
<comment type="caution">
    <text evidence="5">The sequence shown here is derived from an EMBL/GenBank/DDBJ whole genome shotgun (WGS) entry which is preliminary data.</text>
</comment>
<dbReference type="InterPro" id="IPR036388">
    <property type="entry name" value="WH-like_DNA-bd_sf"/>
</dbReference>
<reference evidence="5 6" key="1">
    <citation type="submission" date="2024-01" db="EMBL/GenBank/DDBJ databases">
        <title>Draft genome sequence of Gordonia sp. PKS22-38.</title>
        <authorList>
            <person name="Suphannarot A."/>
            <person name="Mingma R."/>
        </authorList>
    </citation>
    <scope>NUCLEOTIDE SEQUENCE [LARGE SCALE GENOMIC DNA]</scope>
    <source>
        <strain evidence="5 6">PKS22-38</strain>
    </source>
</reference>
<evidence type="ECO:0000313" key="6">
    <source>
        <dbReference type="Proteomes" id="UP001335729"/>
    </source>
</evidence>
<proteinExistence type="predicted"/>
<organism evidence="5 6">
    <name type="scientific">Gordonia prachuapensis</name>
    <dbReference type="NCBI Taxonomy" id="3115651"/>
    <lineage>
        <taxon>Bacteria</taxon>
        <taxon>Bacillati</taxon>
        <taxon>Actinomycetota</taxon>
        <taxon>Actinomycetes</taxon>
        <taxon>Mycobacteriales</taxon>
        <taxon>Gordoniaceae</taxon>
        <taxon>Gordonia</taxon>
    </lineage>
</organism>
<dbReference type="PANTHER" id="PTHR43537:SF24">
    <property type="entry name" value="GLUCONATE OPERON TRANSCRIPTIONAL REPRESSOR"/>
    <property type="match status" value="1"/>
</dbReference>
<dbReference type="InterPro" id="IPR036390">
    <property type="entry name" value="WH_DNA-bd_sf"/>
</dbReference>
<evidence type="ECO:0000256" key="2">
    <source>
        <dbReference type="ARBA" id="ARBA00023125"/>
    </source>
</evidence>
<dbReference type="SUPFAM" id="SSF48008">
    <property type="entry name" value="GntR ligand-binding domain-like"/>
    <property type="match status" value="1"/>
</dbReference>
<dbReference type="RefSeq" id="WP_330505083.1">
    <property type="nucleotide sequence ID" value="NZ_JAZDUE010000008.1"/>
</dbReference>
<dbReference type="EMBL" id="JAZDUE010000008">
    <property type="protein sequence ID" value="MEE4023688.1"/>
    <property type="molecule type" value="Genomic_DNA"/>
</dbReference>
<evidence type="ECO:0000313" key="5">
    <source>
        <dbReference type="EMBL" id="MEE4023688.1"/>
    </source>
</evidence>
<dbReference type="InterPro" id="IPR008920">
    <property type="entry name" value="TF_FadR/GntR_C"/>
</dbReference>
<evidence type="ECO:0000259" key="4">
    <source>
        <dbReference type="PROSITE" id="PS50949"/>
    </source>
</evidence>
<keyword evidence="3" id="KW-0804">Transcription</keyword>
<dbReference type="SUPFAM" id="SSF46785">
    <property type="entry name" value="Winged helix' DNA-binding domain"/>
    <property type="match status" value="1"/>
</dbReference>
<dbReference type="SMART" id="SM00895">
    <property type="entry name" value="FCD"/>
    <property type="match status" value="1"/>
</dbReference>
<evidence type="ECO:0000256" key="3">
    <source>
        <dbReference type="ARBA" id="ARBA00023163"/>
    </source>
</evidence>
<protein>
    <submittedName>
        <fullName evidence="5">GntR family transcriptional regulator</fullName>
    </submittedName>
</protein>
<keyword evidence="6" id="KW-1185">Reference proteome</keyword>
<keyword evidence="2" id="KW-0238">DNA-binding</keyword>
<dbReference type="Gene3D" id="1.20.120.530">
    <property type="entry name" value="GntR ligand-binding domain-like"/>
    <property type="match status" value="1"/>
</dbReference>
<dbReference type="Proteomes" id="UP001335729">
    <property type="component" value="Unassembled WGS sequence"/>
</dbReference>
<dbReference type="PANTHER" id="PTHR43537">
    <property type="entry name" value="TRANSCRIPTIONAL REGULATOR, GNTR FAMILY"/>
    <property type="match status" value="1"/>
</dbReference>